<reference evidence="7 8" key="1">
    <citation type="submission" date="2017-05" db="EMBL/GenBank/DDBJ databases">
        <title>PacBio assembly of a Plasmodium knowlesi genome sequence with Hi-C correction and manual annotation of the SICAvar gene family.</title>
        <authorList>
            <person name="Lapp S.A."/>
            <person name="Geraldo J.A."/>
            <person name="Chien J.-T."/>
            <person name="Ay F."/>
            <person name="Pakala S.B."/>
            <person name="Batugedara G."/>
            <person name="Humphrey J.C."/>
            <person name="Debarry J.D."/>
            <person name="Le Roch K.G."/>
            <person name="Galinski M.R."/>
            <person name="Kissinger J.C."/>
        </authorList>
    </citation>
    <scope>NUCLEOTIDE SEQUENCE [LARGE SCALE GENOMIC DNA]</scope>
    <source>
        <strain evidence="8">Malayan Strain Pk1 (A+)</strain>
    </source>
</reference>
<dbReference type="GO" id="GO:0003676">
    <property type="term" value="F:nucleic acid binding"/>
    <property type="evidence" value="ECO:0007669"/>
    <property type="project" value="InterPro"/>
</dbReference>
<dbReference type="Pfam" id="PF23726">
    <property type="entry name" value="Beta-prop_RSE1_2nd"/>
    <property type="match status" value="1"/>
</dbReference>
<evidence type="ECO:0000256" key="3">
    <source>
        <dbReference type="SAM" id="MobiDB-lite"/>
    </source>
</evidence>
<dbReference type="VEuPathDB" id="PlasmoDB:PKA1H_080029400"/>
<evidence type="ECO:0000256" key="2">
    <source>
        <dbReference type="ARBA" id="ARBA00023242"/>
    </source>
</evidence>
<feature type="compositionally biased region" description="Basic and acidic residues" evidence="3">
    <location>
        <begin position="1485"/>
        <end position="1509"/>
    </location>
</feature>
<dbReference type="Gene3D" id="2.130.10.10">
    <property type="entry name" value="YVTN repeat-like/Quinoprotein amine dehydrogenase"/>
    <property type="match status" value="5"/>
</dbReference>
<feature type="compositionally biased region" description="Gly residues" evidence="3">
    <location>
        <begin position="909"/>
        <end position="920"/>
    </location>
</feature>
<feature type="region of interest" description="Disordered" evidence="3">
    <location>
        <begin position="203"/>
        <end position="288"/>
    </location>
</feature>
<evidence type="ECO:0000256" key="1">
    <source>
        <dbReference type="ARBA" id="ARBA00004123"/>
    </source>
</evidence>
<feature type="region of interest" description="Disordered" evidence="3">
    <location>
        <begin position="1324"/>
        <end position="1355"/>
    </location>
</feature>
<evidence type="ECO:0000313" key="7">
    <source>
        <dbReference type="EMBL" id="OTN65792.1"/>
    </source>
</evidence>
<comment type="caution">
    <text evidence="7">The sequence shown here is derived from an EMBL/GenBank/DDBJ whole genome shotgun (WGS) entry which is preliminary data.</text>
</comment>
<evidence type="ECO:0000259" key="4">
    <source>
        <dbReference type="Pfam" id="PF03178"/>
    </source>
</evidence>
<dbReference type="eggNOG" id="KOG1897">
    <property type="taxonomic scope" value="Eukaryota"/>
</dbReference>
<dbReference type="InterPro" id="IPR004871">
    <property type="entry name" value="RSE1/DDB1/CPSF1_C"/>
</dbReference>
<feature type="region of interest" description="Disordered" evidence="3">
    <location>
        <begin position="698"/>
        <end position="734"/>
    </location>
</feature>
<feature type="region of interest" description="Disordered" evidence="3">
    <location>
        <begin position="1686"/>
        <end position="1795"/>
    </location>
</feature>
<name>A0A1Y3DME8_PLAKN</name>
<accession>A0A1Y3DME8</accession>
<dbReference type="GO" id="GO:0005634">
    <property type="term" value="C:nucleus"/>
    <property type="evidence" value="ECO:0007669"/>
    <property type="project" value="UniProtKB-SubCell"/>
</dbReference>
<feature type="compositionally biased region" description="Basic and acidic residues" evidence="3">
    <location>
        <begin position="926"/>
        <end position="944"/>
    </location>
</feature>
<feature type="domain" description="RSE1/DDB1/CPSF1 C-terminal" evidence="4">
    <location>
        <begin position="2103"/>
        <end position="2207"/>
    </location>
</feature>
<feature type="compositionally biased region" description="Polar residues" evidence="3">
    <location>
        <begin position="247"/>
        <end position="263"/>
    </location>
</feature>
<feature type="compositionally biased region" description="Polar residues" evidence="3">
    <location>
        <begin position="1646"/>
        <end position="1673"/>
    </location>
</feature>
<feature type="region of interest" description="Disordered" evidence="3">
    <location>
        <begin position="1633"/>
        <end position="1673"/>
    </location>
</feature>
<sequence>MHPREAEGKRKQDNVGLYNFYNNIIPSQSIRTAIHTNIKGNGKKYLLYACSNYLNVCSVDKDGYTSDYTKHAVFAEILELREYIPEKLADSGIKENIKSYVFLLTRKYNLLLLHFDVKLNDFVTISQVNLHETNGMNIEEDITLLLDDRNRTLLFYGYKSILKYIHIDYDDYFNLSHIYTLRLDEGLVIDIIFLKLKHGRGNGATGGGGDGQEEQMKPLQLSTSRHSIDTHDEYSTDLVKTGKGGTHPSNTKNRGDNFITNVGTDIKTEGRSIDPEGSIKHERRSNVTDGQYTTVERIKRQYADKTATLDYDASVNGIFSRGEERNTSNMGFKKGFDEWTCKTENQTQEGHPPMDTFMDNFFSDDIHWENNESRRKIDTHGGYQEERKKGKNKISATICVLYDAKKKESTTYERYIRLIRLYSSNNEEHSGRLSETSASMNPCVKNGFTEYRHMKTSGDSHPYNNNEVNFVKEHKDEEKCIHLMYYKSVVVDSSINKLLCFARNKLMLVGFQFISYVNLETDKDRNFFLSSELRTIRCIEQLSRNKFILSDDYGDLFILTCLYESNPSSLRLKSDSSNAGSSPRDTLIGGDHSVRYETGRFREGIIHGEEMRNRDCNNINSISLQFIGTCSRSNVIVSLFTDIIFLGSQVSDSYLLRMHNYPVCEYEDYNPVEPPALATHSDYHCLSTDRHRHVGDGEDNHNLNDDNGGSIGGHLSIGDATNGKNVNNGNDGINAEKEKNTRFYQHQGGSQDEGFLNGDMVAEHTLLPQSANRNSRLSHCYDENMLRHRSEYGNVTSLESACLNKEEGDLLVHSKSYMQEKKKKKKKFFIEILSVIQNMGPILDFCVVKNKNEEKEIITCNSYGRTGCISIIRNGMKVDIISKLNIGKITNMFVVKYVIHLRKSSPKGSAGGEYVPGGGPSQKRNIQGEEKSRRDENASLNSDDHVNQKEFLRNDIFHNNSEEKRKKPPLHFQAFAYLNEKKSVEIKDIDLCFLNKYYFQNENEIDVLNYANFIYFHIFIICLSYGYHTKVIGVCRETPGARADRNKHGVSREATSNFAEYPHGQKKNQQNDNRDGDDYNSSSNETNEYFPNGYPFYCGRGPSNNHNEICLCEYKDVDVDFTSNTIHFNVLKNFPYLVQVTNRHINLLCCLSLKMVYQLEKDYIFRFSLYNDYLYIYCDRGIEVYSVEERYLQLLHTHEISQAISSFVVYKSLMACTLNSREVVLFNIDHGALDRIRRASRSSAGEGASITNSMNRIPNNDEKWKGRSIFVQANHYTPSLDYFIFISDVQVIDLNDNVYLFVGYSNGVVEYFLLCADRRRVDGTQVNDHSRGGSKKGGESRSRLIHPDHAPTRRGANNNLFRLHKCYLKKKEETLRSIYRDELIKKENQPTHSYKIRITDTMEKQKKERKYKRDLIRYMSETHANVLPYFNTEKNIFTNFSDLHTLCVRDQEDEILLDYDLFHHAQPESDTFICMEDILKRSNPTEHKSNCKEKMHSGDPIAEQDKDNLPDDGEQLSECSRSQYVKCPGVPSRLTNHPFRRKGNGKRHHKEMSLHRKKAKYYFQFFQIYGMSSEESSDEDILSFRTFEMLDAKMKQRMKVAHARDTSNCGSSYCDGRSCSSSKYVFRDDVRSHDADTRKHVGGRNNLLNKIPTAQSESSDSNGDGSHVPTSSGKKAINLNHEMVSEDGPSAATHHGRRRYSQGEARLKVPRISSALDEMSSSDREGKEGKEEKEEGSAEDPSSVIKERKKRKNNLNPRNGNMERRNLCKEEQNSSACQSDYLPTDENQGGHTHTRGAICKKNINNKEYMIEEMKKNKTNLTKRELKEMKEKEDSLSDIFENKIKKQYNDVYVREKEMGSGKYSDVDAQVDADISSDASVCFKNLNNILFDEKVYLKKYVVKSEKILLTKRRKISTCTKSPVKFKTFLKVNSEKNLIDINMSKLSKKCNFLFVCCDNPIIIYSTLKKKISTSKLSIRNVLLVDMFSDFNYLNPFHNFLSFKKKNQNNSYFIFFDGHKLCISYLNEMKKTFMERIPFHRTVEKIAYHADTGLLITACPVEEKHKTNQMMKQIVCFFDPFQNSFKYTYIIPSKFSVSSICIYELASSHSLVADHSVDQMNQVNHPNNKDGALNPPVHTLICVGTANNNERITEPSSGHIYVFVAKKKTNQFEIKHIYTYNVNCGGITHLKQFRDKIVAAVNNTVLILDIRNFLTNLGTYIYNASKAMKVESNDAFLEVASFTPSSWIMSLDVVKNYIVVGDIMTSVTLLSYDFENAILNEVCRDYANIWCTSVSALSEDHFLVSDMESNFLVLQKSNIKFNDEESFKLSLVSQFNHGSVVNKMLSTSLRNLVDEYESEERPNEIVQKERSILCASSEGSISTLIPFSNFIQFKRALCIEIAINDNISSLGNLSHSSYREYKITLASKNCKGVVDGELFKMFFYLPFERQLKTYIYAKWIAKKLNCKLGSFEHFLLDIENLCGLL</sequence>
<dbReference type="InterPro" id="IPR018846">
    <property type="entry name" value="Beta-prop_RSE1/DDB1/CPSF1_1st"/>
</dbReference>
<feature type="compositionally biased region" description="Basic and acidic residues" evidence="3">
    <location>
        <begin position="1324"/>
        <end position="1351"/>
    </location>
</feature>
<evidence type="ECO:0000259" key="6">
    <source>
        <dbReference type="Pfam" id="PF23726"/>
    </source>
</evidence>
<proteinExistence type="predicted"/>
<feature type="region of interest" description="Disordered" evidence="3">
    <location>
        <begin position="1528"/>
        <end position="1553"/>
    </location>
</feature>
<feature type="compositionally biased region" description="Polar residues" evidence="3">
    <location>
        <begin position="569"/>
        <end position="584"/>
    </location>
</feature>
<protein>
    <submittedName>
        <fullName evidence="7">Putative CPSF (Cleavage and polyadenylation specific factor)-subunit A</fullName>
    </submittedName>
</protein>
<dbReference type="Pfam" id="PF03178">
    <property type="entry name" value="CPSF_A"/>
    <property type="match status" value="2"/>
</dbReference>
<feature type="compositionally biased region" description="Polar residues" evidence="3">
    <location>
        <begin position="722"/>
        <end position="731"/>
    </location>
</feature>
<organism evidence="7 8">
    <name type="scientific">Plasmodium knowlesi</name>
    <dbReference type="NCBI Taxonomy" id="5850"/>
    <lineage>
        <taxon>Eukaryota</taxon>
        <taxon>Sar</taxon>
        <taxon>Alveolata</taxon>
        <taxon>Apicomplexa</taxon>
        <taxon>Aconoidasida</taxon>
        <taxon>Haemosporida</taxon>
        <taxon>Plasmodiidae</taxon>
        <taxon>Plasmodium</taxon>
        <taxon>Plasmodium (Plasmodium)</taxon>
    </lineage>
</organism>
<dbReference type="VEuPathDB" id="PlasmoDB:PKNOH_S100052600"/>
<comment type="subcellular location">
    <subcellularLocation>
        <location evidence="1">Nucleus</location>
    </subcellularLocation>
</comment>
<feature type="domain" description="RSE1/DDB1/CPSF1 second beta-propeller" evidence="6">
    <location>
        <begin position="1114"/>
        <end position="1313"/>
    </location>
</feature>
<gene>
    <name evidence="7" type="ORF">PKNOH_S100052600</name>
</gene>
<feature type="domain" description="RSE1/DDB1/CPSF1 first beta-propeller" evidence="5">
    <location>
        <begin position="29"/>
        <end position="198"/>
    </location>
</feature>
<feature type="region of interest" description="Disordered" evidence="3">
    <location>
        <begin position="1054"/>
        <end position="1084"/>
    </location>
</feature>
<feature type="domain" description="RSE1/DDB1/CPSF1 C-terminal" evidence="4">
    <location>
        <begin position="2228"/>
        <end position="2439"/>
    </location>
</feature>
<dbReference type="PANTHER" id="PTHR10644">
    <property type="entry name" value="DNA REPAIR/RNA PROCESSING CPSF FAMILY"/>
    <property type="match status" value="1"/>
</dbReference>
<evidence type="ECO:0000259" key="5">
    <source>
        <dbReference type="Pfam" id="PF10433"/>
    </source>
</evidence>
<dbReference type="OrthoDB" id="6109at2759"/>
<dbReference type="EMBL" id="NETL01000024">
    <property type="protein sequence ID" value="OTN65792.1"/>
    <property type="molecule type" value="Genomic_DNA"/>
</dbReference>
<dbReference type="Pfam" id="PF10433">
    <property type="entry name" value="Beta-prop_RSE1_1st"/>
    <property type="match status" value="1"/>
</dbReference>
<dbReference type="VEuPathDB" id="PlasmoDB:PKNH_0824100"/>
<feature type="region of interest" description="Disordered" evidence="3">
    <location>
        <begin position="1485"/>
        <end position="1515"/>
    </location>
</feature>
<feature type="region of interest" description="Disordered" evidence="3">
    <location>
        <begin position="569"/>
        <end position="590"/>
    </location>
</feature>
<keyword evidence="2" id="KW-0539">Nucleus</keyword>
<feature type="compositionally biased region" description="Basic and acidic residues" evidence="3">
    <location>
        <begin position="1761"/>
        <end position="1772"/>
    </location>
</feature>
<evidence type="ECO:0000313" key="8">
    <source>
        <dbReference type="Proteomes" id="UP000195012"/>
    </source>
</evidence>
<dbReference type="InterPro" id="IPR058543">
    <property type="entry name" value="Beta-prop_RSE1/DDB1/CPSF1_2nd"/>
</dbReference>
<dbReference type="InterPro" id="IPR050358">
    <property type="entry name" value="RSE1/DDB1/CFT1"/>
</dbReference>
<dbReference type="Proteomes" id="UP000195012">
    <property type="component" value="Unassembled WGS sequence"/>
</dbReference>
<feature type="compositionally biased region" description="Basic and acidic residues" evidence="3">
    <location>
        <begin position="1721"/>
        <end position="1736"/>
    </location>
</feature>
<feature type="compositionally biased region" description="Basic residues" evidence="3">
    <location>
        <begin position="1538"/>
        <end position="1553"/>
    </location>
</feature>
<dbReference type="InterPro" id="IPR015943">
    <property type="entry name" value="WD40/YVTN_repeat-like_dom_sf"/>
</dbReference>
<feature type="region of interest" description="Disordered" evidence="3">
    <location>
        <begin position="904"/>
        <end position="944"/>
    </location>
</feature>
<feature type="compositionally biased region" description="Basic and acidic residues" evidence="3">
    <location>
        <begin position="266"/>
        <end position="286"/>
    </location>
</feature>